<organism evidence="1 3">
    <name type="scientific">Brevundimonas diminuta</name>
    <name type="common">Pseudomonas diminuta</name>
    <dbReference type="NCBI Taxonomy" id="293"/>
    <lineage>
        <taxon>Bacteria</taxon>
        <taxon>Pseudomonadati</taxon>
        <taxon>Pseudomonadota</taxon>
        <taxon>Alphaproteobacteria</taxon>
        <taxon>Caulobacterales</taxon>
        <taxon>Caulobacteraceae</taxon>
        <taxon>Brevundimonas</taxon>
    </lineage>
</organism>
<name>A0A410NZN6_BREDI</name>
<dbReference type="EMBL" id="CP066026">
    <property type="protein sequence ID" value="QQB90394.1"/>
    <property type="molecule type" value="Genomic_DNA"/>
</dbReference>
<sequence>MSRNRIDMSNALFGRLADFAAQLDDPVINPEAGRWIKNEDAGDLRLMSHAESDVRIVTRQIRLVRIEHEGALYFCTFGLPEADEIPPDLETVDATPGVFALAVLEAQVRPPTSVTAAAIKQALDEQFINNGGGYGGHELSDIAPLFPSLCVYRATGVADYHNLTDRVLGSILVRTYFDGPISLEPETVKVLTRVFEADSPLIPYRNLVQGVLSISWENLFLEAYRCVEQLYGMKRFSTLKAQLNIAASPRELAKIIEDQLSWRPKESEAFVGLASLCGEALVSTVCTGLSVQADTHDKRYSRMAEELYGLRNMIVHYRPAHEAVQKNDADWNIIIRGMLDIVAHLYNDHAVEFFGPAA</sequence>
<evidence type="ECO:0000313" key="3">
    <source>
        <dbReference type="Proteomes" id="UP000287388"/>
    </source>
</evidence>
<evidence type="ECO:0000313" key="2">
    <source>
        <dbReference type="EMBL" id="QQB90394.1"/>
    </source>
</evidence>
<reference evidence="2 4" key="2">
    <citation type="submission" date="2020-12" db="EMBL/GenBank/DDBJ databases">
        <title>FDA dAtabase for Regulatory Grade micrObial Sequences (FDA-ARGOS): Supporting development and validation of Infectious Disease Dx tests.</title>
        <authorList>
            <person name="Kerrigan L."/>
            <person name="Long C."/>
            <person name="Tallon L."/>
            <person name="Sadzewicz L."/>
            <person name="Zhao X."/>
            <person name="Boylan J."/>
            <person name="Ott S."/>
            <person name="Bowen H."/>
            <person name="Vavikolanu K."/>
            <person name="Mehta A."/>
            <person name="Aluvathingal J."/>
            <person name="Nadendla S."/>
            <person name="Yan Y."/>
            <person name="Sichtig H."/>
        </authorList>
    </citation>
    <scope>NUCLEOTIDE SEQUENCE [LARGE SCALE GENOMIC DNA]</scope>
    <source>
        <strain evidence="2 4">FDAARGOS_1026</strain>
    </source>
</reference>
<proteinExistence type="predicted"/>
<evidence type="ECO:0000313" key="1">
    <source>
        <dbReference type="EMBL" id="QAT15394.1"/>
    </source>
</evidence>
<dbReference type="Proteomes" id="UP000287388">
    <property type="component" value="Chromosome"/>
</dbReference>
<dbReference type="KEGG" id="bdm:EQG53_14170"/>
<evidence type="ECO:0000313" key="4">
    <source>
        <dbReference type="Proteomes" id="UP000596117"/>
    </source>
</evidence>
<dbReference type="EMBL" id="CP035093">
    <property type="protein sequence ID" value="QAT15394.1"/>
    <property type="molecule type" value="Genomic_DNA"/>
</dbReference>
<reference evidence="1 3" key="1">
    <citation type="submission" date="2019-01" db="EMBL/GenBank/DDBJ databases">
        <title>Brevundimonas diminuta Genome sequencing and assembly.</title>
        <authorList>
            <person name="Chen H."/>
        </authorList>
    </citation>
    <scope>NUCLEOTIDE SEQUENCE [LARGE SCALE GENOMIC DNA]</scope>
    <source>
        <strain evidence="1">ATCC</strain>
        <strain evidence="3">ATCC(B) 19146</strain>
    </source>
</reference>
<protein>
    <submittedName>
        <fullName evidence="1">Uncharacterized protein</fullName>
    </submittedName>
</protein>
<dbReference type="AlphaFoldDB" id="A0A410NZN6"/>
<dbReference type="Proteomes" id="UP000596117">
    <property type="component" value="Chromosome"/>
</dbReference>
<keyword evidence="4" id="KW-1185">Reference proteome</keyword>
<accession>A0A410NZN6</accession>
<dbReference type="RefSeq" id="WP_076224207.1">
    <property type="nucleotide sequence ID" value="NZ_BJNC01000004.1"/>
</dbReference>
<gene>
    <name evidence="1" type="ORF">EQG53_14170</name>
    <name evidence="2" type="ORF">I6H83_08290</name>
</gene>